<evidence type="ECO:0000313" key="5">
    <source>
        <dbReference type="EMBL" id="EFL49401.1"/>
    </source>
</evidence>
<dbReference type="PRINTS" id="PR00625">
    <property type="entry name" value="JDOMAIN"/>
</dbReference>
<proteinExistence type="predicted"/>
<dbReference type="RefSeq" id="WP_005996666.1">
    <property type="nucleotide sequence ID" value="NZ_AECZ01000045.1"/>
</dbReference>
<dbReference type="PANTHER" id="PTHR43096">
    <property type="entry name" value="DNAJ HOMOLOG 1, MITOCHONDRIAL-RELATED"/>
    <property type="match status" value="1"/>
</dbReference>
<dbReference type="GO" id="GO:0051082">
    <property type="term" value="F:unfolded protein binding"/>
    <property type="evidence" value="ECO:0007669"/>
    <property type="project" value="InterPro"/>
</dbReference>
<name>E1K1U5_SOLFR</name>
<dbReference type="Pfam" id="PF01556">
    <property type="entry name" value="DnaJ_C"/>
    <property type="match status" value="1"/>
</dbReference>
<dbReference type="CDD" id="cd10747">
    <property type="entry name" value="DnaJ_C"/>
    <property type="match status" value="1"/>
</dbReference>
<dbReference type="Pfam" id="PF00226">
    <property type="entry name" value="DnaJ"/>
    <property type="match status" value="1"/>
</dbReference>
<evidence type="ECO:0000256" key="1">
    <source>
        <dbReference type="ARBA" id="ARBA00022490"/>
    </source>
</evidence>
<feature type="domain" description="J" evidence="4">
    <location>
        <begin position="7"/>
        <end position="72"/>
    </location>
</feature>
<dbReference type="eggNOG" id="COG0484">
    <property type="taxonomic scope" value="Bacteria"/>
</dbReference>
<organism evidence="5 6">
    <name type="scientific">Solidesulfovibrio fructosivorans JJ]</name>
    <dbReference type="NCBI Taxonomy" id="596151"/>
    <lineage>
        <taxon>Bacteria</taxon>
        <taxon>Pseudomonadati</taxon>
        <taxon>Thermodesulfobacteriota</taxon>
        <taxon>Desulfovibrionia</taxon>
        <taxon>Desulfovibrionales</taxon>
        <taxon>Desulfovibrionaceae</taxon>
        <taxon>Solidesulfovibrio</taxon>
    </lineage>
</organism>
<evidence type="ECO:0000259" key="4">
    <source>
        <dbReference type="PROSITE" id="PS50076"/>
    </source>
</evidence>
<reference evidence="5 6" key="1">
    <citation type="submission" date="2010-08" db="EMBL/GenBank/DDBJ databases">
        <title>The draft genome of Desulfovibrio fructosovorans JJ.</title>
        <authorList>
            <consortium name="US DOE Joint Genome Institute (JGI-PGF)"/>
            <person name="Lucas S."/>
            <person name="Copeland A."/>
            <person name="Lapidus A."/>
            <person name="Cheng J.-F."/>
            <person name="Bruce D."/>
            <person name="Goodwin L."/>
            <person name="Pitluck S."/>
            <person name="Land M.L."/>
            <person name="Hauser L."/>
            <person name="Chang Y.-J."/>
            <person name="Jeffries C."/>
            <person name="Wall J.D."/>
            <person name="Stahl D.A."/>
            <person name="Arkin A.P."/>
            <person name="Dehal P."/>
            <person name="Stolyar S.M."/>
            <person name="Hazen T.C."/>
            <person name="Woyke T.J."/>
        </authorList>
    </citation>
    <scope>NUCLEOTIDE SEQUENCE [LARGE SCALE GENOMIC DNA]</scope>
    <source>
        <strain evidence="5 6">JJ</strain>
    </source>
</reference>
<keyword evidence="3" id="KW-0143">Chaperone</keyword>
<dbReference type="SUPFAM" id="SSF49493">
    <property type="entry name" value="HSP40/DnaJ peptide-binding domain"/>
    <property type="match status" value="2"/>
</dbReference>
<dbReference type="SMART" id="SM00271">
    <property type="entry name" value="DnaJ"/>
    <property type="match status" value="1"/>
</dbReference>
<dbReference type="SUPFAM" id="SSF46565">
    <property type="entry name" value="Chaperone J-domain"/>
    <property type="match status" value="1"/>
</dbReference>
<sequence length="340" mass="36363">MSVEYKDYYKLLGVSKTASQDEISKAFKKLARKHHPDLNPNDPEAEKKFKEFNEAYEVLKDPEKRKLYDSLGPNWQHGQNFQRPPGFENAHYNFGGAGGQQFDAGAFSDFFETIFGGGMGGGGGRARFTQGGPFGGFSGAGGFGGAGGYSRGPARGSDVNATLELSLEEAYRGGAKTISLQEQTIGPDGSPRLGTKTLNVNIPAGVREGGKIRLSGQGNPGRAGGKPGDLYLKVKILPHALFKLEEGNVILDLPLTPWEAALGAKVRVPTLDGAVEMQIPAGSSSGRKLRLAGKGLGGRGQRGDQLVRLMVQVPPKVADEQRELWEKLAAASTDFNPRTF</sequence>
<dbReference type="GO" id="GO:0042026">
    <property type="term" value="P:protein refolding"/>
    <property type="evidence" value="ECO:0007669"/>
    <property type="project" value="TreeGrafter"/>
</dbReference>
<dbReference type="InterPro" id="IPR036869">
    <property type="entry name" value="J_dom_sf"/>
</dbReference>
<dbReference type="GO" id="GO:0005737">
    <property type="term" value="C:cytoplasm"/>
    <property type="evidence" value="ECO:0007669"/>
    <property type="project" value="TreeGrafter"/>
</dbReference>
<dbReference type="CDD" id="cd06257">
    <property type="entry name" value="DnaJ"/>
    <property type="match status" value="1"/>
</dbReference>
<dbReference type="FunFam" id="2.60.260.20:FF:000008">
    <property type="entry name" value="Curved DNA-binding protein"/>
    <property type="match status" value="1"/>
</dbReference>
<dbReference type="OrthoDB" id="9779889at2"/>
<dbReference type="InterPro" id="IPR001623">
    <property type="entry name" value="DnaJ_domain"/>
</dbReference>
<dbReference type="AlphaFoldDB" id="E1K1U5"/>
<keyword evidence="6" id="KW-1185">Reference proteome</keyword>
<dbReference type="PANTHER" id="PTHR43096:SF52">
    <property type="entry name" value="DNAJ HOMOLOG 1, MITOCHONDRIAL-RELATED"/>
    <property type="match status" value="1"/>
</dbReference>
<dbReference type="Gene3D" id="1.10.287.110">
    <property type="entry name" value="DnaJ domain"/>
    <property type="match status" value="1"/>
</dbReference>
<dbReference type="Gene3D" id="2.60.260.20">
    <property type="entry name" value="Urease metallochaperone UreE, N-terminal domain"/>
    <property type="match status" value="2"/>
</dbReference>
<dbReference type="GO" id="GO:0003677">
    <property type="term" value="F:DNA binding"/>
    <property type="evidence" value="ECO:0007669"/>
    <property type="project" value="UniProtKB-KW"/>
</dbReference>
<accession>E1K1U5</accession>
<protein>
    <submittedName>
        <fullName evidence="5">Chaperone DnaJ domain protein</fullName>
    </submittedName>
</protein>
<dbReference type="FunFam" id="2.60.260.20:FF:000013">
    <property type="entry name" value="DnaJ subfamily B member 11"/>
    <property type="match status" value="1"/>
</dbReference>
<evidence type="ECO:0000313" key="6">
    <source>
        <dbReference type="Proteomes" id="UP000006250"/>
    </source>
</evidence>
<gene>
    <name evidence="5" type="ORF">DesfrDRAFT_3845</name>
</gene>
<dbReference type="InterPro" id="IPR008971">
    <property type="entry name" value="HSP40/DnaJ_pept-bd"/>
</dbReference>
<keyword evidence="2" id="KW-0238">DNA-binding</keyword>
<dbReference type="EMBL" id="AECZ01000045">
    <property type="protein sequence ID" value="EFL49401.1"/>
    <property type="molecule type" value="Genomic_DNA"/>
</dbReference>
<dbReference type="PROSITE" id="PS50076">
    <property type="entry name" value="DNAJ_2"/>
    <property type="match status" value="1"/>
</dbReference>
<keyword evidence="1" id="KW-0963">Cytoplasm</keyword>
<dbReference type="InterPro" id="IPR002939">
    <property type="entry name" value="DnaJ_C"/>
</dbReference>
<evidence type="ECO:0000256" key="3">
    <source>
        <dbReference type="ARBA" id="ARBA00023186"/>
    </source>
</evidence>
<dbReference type="STRING" id="596151.DesfrDRAFT_3845"/>
<dbReference type="Gene3D" id="1.20.5.460">
    <property type="entry name" value="Single helix bin"/>
    <property type="match status" value="1"/>
</dbReference>
<evidence type="ECO:0000256" key="2">
    <source>
        <dbReference type="ARBA" id="ARBA00023125"/>
    </source>
</evidence>
<comment type="caution">
    <text evidence="5">The sequence shown here is derived from an EMBL/GenBank/DDBJ whole genome shotgun (WGS) entry which is preliminary data.</text>
</comment>
<dbReference type="Proteomes" id="UP000006250">
    <property type="component" value="Unassembled WGS sequence"/>
</dbReference>